<evidence type="ECO:0000256" key="9">
    <source>
        <dbReference type="ARBA" id="ARBA00022490"/>
    </source>
</evidence>
<dbReference type="EC" id="4.3.1.4" evidence="7"/>
<name>A0AAU7BVZ9_9FLAO</name>
<dbReference type="Pfam" id="PF04961">
    <property type="entry name" value="FTCD_C"/>
    <property type="match status" value="1"/>
</dbReference>
<evidence type="ECO:0000256" key="15">
    <source>
        <dbReference type="ARBA" id="ARBA00023239"/>
    </source>
</evidence>
<keyword evidence="14" id="KW-0206">Cytoskeleton</keyword>
<keyword evidence="12" id="KW-0290">Folate-binding</keyword>
<dbReference type="GO" id="GO:0030409">
    <property type="term" value="F:glutamate formimidoyltransferase activity"/>
    <property type="evidence" value="ECO:0007669"/>
    <property type="project" value="UniProtKB-EC"/>
</dbReference>
<dbReference type="Gene3D" id="3.30.70.670">
    <property type="entry name" value="Formiminotransferase, C-terminal subdomain"/>
    <property type="match status" value="1"/>
</dbReference>
<evidence type="ECO:0000256" key="6">
    <source>
        <dbReference type="ARBA" id="ARBA00012252"/>
    </source>
</evidence>
<dbReference type="InterPro" id="IPR022384">
    <property type="entry name" value="FormiminoTrfase_cat_dom_sf"/>
</dbReference>
<evidence type="ECO:0000256" key="2">
    <source>
        <dbReference type="ARBA" id="ARBA00004555"/>
    </source>
</evidence>
<dbReference type="NCBIfam" id="TIGR02024">
    <property type="entry name" value="FtcD"/>
    <property type="match status" value="1"/>
</dbReference>
<keyword evidence="11" id="KW-0369">Histidine metabolism</keyword>
<evidence type="ECO:0000256" key="8">
    <source>
        <dbReference type="ARBA" id="ARBA00017787"/>
    </source>
</evidence>
<dbReference type="EC" id="2.1.2.5" evidence="6"/>
<dbReference type="SUPFAM" id="SSF101262">
    <property type="entry name" value="Methenyltetrahydrofolate cyclohydrolase-like"/>
    <property type="match status" value="1"/>
</dbReference>
<keyword evidence="15" id="KW-0456">Lyase</keyword>
<evidence type="ECO:0000256" key="5">
    <source>
        <dbReference type="ARBA" id="ARBA00010825"/>
    </source>
</evidence>
<sequence>MQKQLIECVPNISEGRDLDKIHAIANIVETVEGVKLLDVDPGAATNRTVITFVGEPEQVIKAAFILIKKASELIDMSKHSGEHPRFGATDVCPLVPISGITLEETAAYAQKLGKRVGEELDIPVYLYEKAAKEEKRVNLANCRAGEYEGLPKKLSDPNWKPDYGPAEFNKKVASTGATAVSARDFLVAYNVNLNTTSTRRANAIAFDIREAGRVKREGNPITGKKVLDANGEPERIPGKLKAVKGIGWFIEEYGIAQISYNLTNISITSMHKAFDETCKVAEERGLRVTGSELIGLIPLKAMLDAGDFFLKKQERSLGISEAEKIKIAVKSLGLDDLKPFNPNEKIIEYVLKSKDEKQLIDLTLTDFADETAGESMAPGGGSISAYVGTLGVSLGTMVANLSAHKPGWDERWEEFSKWAEKGQTYKNKLLALVDEDTNAFNKIIEGFRMPKATDEEKKARAAAVESATIYATEVPLLVMETACDSMEVMMAMAKGGLQNSLSDAGVGALCARTAVYGAYFNVRINAKDIKNRETAEKLLAKAKAIFDKSIAMENEMIAYINEKI</sequence>
<dbReference type="PANTHER" id="PTHR12234:SF0">
    <property type="entry name" value="FORMIMIDOYLTRANSFERASE-CYCLODEAMINASE"/>
    <property type="match status" value="1"/>
</dbReference>
<evidence type="ECO:0000256" key="16">
    <source>
        <dbReference type="ARBA" id="ARBA00023268"/>
    </source>
</evidence>
<dbReference type="InterPro" id="IPR013802">
    <property type="entry name" value="Formiminotransferase_C"/>
</dbReference>
<gene>
    <name evidence="22" type="primary">ftcD</name>
    <name evidence="22" type="ORF">ABGB03_06590</name>
</gene>
<comment type="pathway">
    <text evidence="3">Amino-acid degradation; L-histidine degradation into L-glutamate; L-glutamate from N-formimidoyl-L-glutamate (transferase route): step 1/1.</text>
</comment>
<dbReference type="GO" id="GO:0006547">
    <property type="term" value="P:L-histidine metabolic process"/>
    <property type="evidence" value="ECO:0007669"/>
    <property type="project" value="UniProtKB-KW"/>
</dbReference>
<dbReference type="InterPro" id="IPR037064">
    <property type="entry name" value="Formiminotransferase_N_sf"/>
</dbReference>
<dbReference type="GO" id="GO:0005814">
    <property type="term" value="C:centriole"/>
    <property type="evidence" value="ECO:0007669"/>
    <property type="project" value="UniProtKB-SubCell"/>
</dbReference>
<organism evidence="22">
    <name type="scientific">Pontimicrobium sp. SW4</name>
    <dbReference type="NCBI Taxonomy" id="3153519"/>
    <lineage>
        <taxon>Bacteria</taxon>
        <taxon>Pseudomonadati</taxon>
        <taxon>Bacteroidota</taxon>
        <taxon>Flavobacteriia</taxon>
        <taxon>Flavobacteriales</taxon>
        <taxon>Flavobacteriaceae</taxon>
        <taxon>Pontimicrobium</taxon>
    </lineage>
</organism>
<dbReference type="InterPro" id="IPR007044">
    <property type="entry name" value="Cyclodeamin/CycHdrlase"/>
</dbReference>
<dbReference type="InterPro" id="IPR036178">
    <property type="entry name" value="Formintransfe-cycloase-like_sf"/>
</dbReference>
<comment type="similarity">
    <text evidence="4">In the N-terminal section; belongs to the formiminotransferase family.</text>
</comment>
<dbReference type="InterPro" id="IPR051623">
    <property type="entry name" value="FTCD"/>
</dbReference>
<proteinExistence type="inferred from homology"/>
<dbReference type="InterPro" id="IPR004227">
    <property type="entry name" value="Formiminotransferase_cat"/>
</dbReference>
<dbReference type="SUPFAM" id="SSF55116">
    <property type="entry name" value="Formiminotransferase domain of formiminotransferase-cyclodeaminase"/>
    <property type="match status" value="2"/>
</dbReference>
<reference evidence="22" key="1">
    <citation type="submission" date="2024-05" db="EMBL/GenBank/DDBJ databases">
        <title>Pontimicrobium maritimus sp. nov., isolated form sea water.</title>
        <authorList>
            <person name="Muhammad N."/>
            <person name="Vuong T.Q."/>
            <person name="Han H.L."/>
            <person name="Kim S.-G."/>
        </authorList>
    </citation>
    <scope>NUCLEOTIDE SEQUENCE</scope>
    <source>
        <strain evidence="22">SW4</strain>
    </source>
</reference>
<keyword evidence="9" id="KW-0963">Cytoplasm</keyword>
<evidence type="ECO:0000256" key="3">
    <source>
        <dbReference type="ARBA" id="ARBA00005082"/>
    </source>
</evidence>
<evidence type="ECO:0000256" key="12">
    <source>
        <dbReference type="ARBA" id="ARBA00022954"/>
    </source>
</evidence>
<comment type="subunit">
    <text evidence="18">Homooctamer, including four polyglutamate binding sites. The subunits are arranged as a tetramer of dimers, and form a planar ring-shaped structure.</text>
</comment>
<evidence type="ECO:0000256" key="19">
    <source>
        <dbReference type="ARBA" id="ARBA00030029"/>
    </source>
</evidence>
<dbReference type="PANTHER" id="PTHR12234">
    <property type="entry name" value="FORMIMINOTRANSFERASE-CYCLODEAMINASE"/>
    <property type="match status" value="1"/>
</dbReference>
<evidence type="ECO:0000256" key="13">
    <source>
        <dbReference type="ARBA" id="ARBA00023034"/>
    </source>
</evidence>
<feature type="domain" description="Formiminotransferase C-terminal subdomain" evidence="20">
    <location>
        <begin position="185"/>
        <end position="350"/>
    </location>
</feature>
<comment type="similarity">
    <text evidence="5">In the C-terminal section; belongs to the cyclodeaminase/cyclohydrolase family.</text>
</comment>
<dbReference type="Gene3D" id="1.20.120.680">
    <property type="entry name" value="Formiminotetrahydrofolate cyclodeaminase monomer, up-and-down helical bundle"/>
    <property type="match status" value="1"/>
</dbReference>
<dbReference type="Pfam" id="PF07837">
    <property type="entry name" value="FTCD_N"/>
    <property type="match status" value="1"/>
</dbReference>
<evidence type="ECO:0000256" key="4">
    <source>
        <dbReference type="ARBA" id="ARBA00008297"/>
    </source>
</evidence>
<protein>
    <recommendedName>
        <fullName evidence="8">Formimidoyltransferase-cyclodeaminase</fullName>
        <ecNumber evidence="6">2.1.2.5</ecNumber>
        <ecNumber evidence="7">4.3.1.4</ecNumber>
    </recommendedName>
    <alternativeName>
        <fullName evidence="19">Formiminotransferase-cyclodeaminase</fullName>
    </alternativeName>
</protein>
<evidence type="ECO:0000256" key="14">
    <source>
        <dbReference type="ARBA" id="ARBA00023212"/>
    </source>
</evidence>
<keyword evidence="13" id="KW-0333">Golgi apparatus</keyword>
<dbReference type="RefSeq" id="WP_347925885.1">
    <property type="nucleotide sequence ID" value="NZ_CP157199.1"/>
</dbReference>
<comment type="subcellular location">
    <subcellularLocation>
        <location evidence="1">Cytoplasm</location>
        <location evidence="1">Cytoskeleton</location>
        <location evidence="1">Microtubule organizing center</location>
        <location evidence="1">Centrosome</location>
        <location evidence="1">Centriole</location>
    </subcellularLocation>
    <subcellularLocation>
        <location evidence="2">Golgi apparatus</location>
    </subcellularLocation>
</comment>
<dbReference type="InterPro" id="IPR012886">
    <property type="entry name" value="Formiminotransferase_N"/>
</dbReference>
<dbReference type="Gene3D" id="3.30.990.10">
    <property type="entry name" value="Formiminotransferase, N-terminal subdomain"/>
    <property type="match status" value="1"/>
</dbReference>
<evidence type="ECO:0000256" key="10">
    <source>
        <dbReference type="ARBA" id="ARBA00022679"/>
    </source>
</evidence>
<keyword evidence="16" id="KW-0511">Multifunctional enzyme</keyword>
<evidence type="ECO:0000259" key="20">
    <source>
        <dbReference type="SMART" id="SM01221"/>
    </source>
</evidence>
<keyword evidence="10 22" id="KW-0808">Transferase</keyword>
<evidence type="ECO:0000256" key="18">
    <source>
        <dbReference type="ARBA" id="ARBA00025915"/>
    </source>
</evidence>
<evidence type="ECO:0000313" key="22">
    <source>
        <dbReference type="EMBL" id="XBG62570.1"/>
    </source>
</evidence>
<dbReference type="Pfam" id="PF02971">
    <property type="entry name" value="FTCD"/>
    <property type="match status" value="1"/>
</dbReference>
<dbReference type="SMART" id="SM01222">
    <property type="entry name" value="FTCD_N"/>
    <property type="match status" value="1"/>
</dbReference>
<dbReference type="GO" id="GO:0005542">
    <property type="term" value="F:folic acid binding"/>
    <property type="evidence" value="ECO:0007669"/>
    <property type="project" value="UniProtKB-KW"/>
</dbReference>
<evidence type="ECO:0000259" key="21">
    <source>
        <dbReference type="SMART" id="SM01222"/>
    </source>
</evidence>
<evidence type="ECO:0000256" key="1">
    <source>
        <dbReference type="ARBA" id="ARBA00004114"/>
    </source>
</evidence>
<dbReference type="AlphaFoldDB" id="A0AAU7BVZ9"/>
<comment type="function">
    <text evidence="17">Folate-dependent enzyme, that displays both transferase and deaminase activity. Serves to channel one-carbon units from formiminoglutamate to the folate pool.</text>
</comment>
<evidence type="ECO:0000256" key="7">
    <source>
        <dbReference type="ARBA" id="ARBA00012998"/>
    </source>
</evidence>
<dbReference type="InterPro" id="IPR037070">
    <property type="entry name" value="Formiminotransferase_C_sf"/>
</dbReference>
<dbReference type="SMART" id="SM01221">
    <property type="entry name" value="FTCD"/>
    <property type="match status" value="1"/>
</dbReference>
<dbReference type="EMBL" id="CP157199">
    <property type="protein sequence ID" value="XBG62570.1"/>
    <property type="molecule type" value="Genomic_DNA"/>
</dbReference>
<evidence type="ECO:0000256" key="17">
    <source>
        <dbReference type="ARBA" id="ARBA00025506"/>
    </source>
</evidence>
<evidence type="ECO:0000256" key="11">
    <source>
        <dbReference type="ARBA" id="ARBA00022808"/>
    </source>
</evidence>
<feature type="domain" description="Formiminotransferase N-terminal subdomain" evidence="21">
    <location>
        <begin position="4"/>
        <end position="184"/>
    </location>
</feature>
<accession>A0AAU7BVZ9</accession>
<dbReference type="GO" id="GO:0030412">
    <property type="term" value="F:formimidoyltetrahydrofolate cyclodeaminase activity"/>
    <property type="evidence" value="ECO:0007669"/>
    <property type="project" value="UniProtKB-EC"/>
</dbReference>